<keyword evidence="3 4" id="KW-0326">Glycosidase</keyword>
<dbReference type="Pfam" id="PF17851">
    <property type="entry name" value="GH43_C2"/>
    <property type="match status" value="1"/>
</dbReference>
<dbReference type="Gene3D" id="2.60.120.200">
    <property type="match status" value="1"/>
</dbReference>
<dbReference type="InParanoid" id="C7YNI1"/>
<dbReference type="SUPFAM" id="SSF49899">
    <property type="entry name" value="Concanavalin A-like lectins/glucanases"/>
    <property type="match status" value="1"/>
</dbReference>
<dbReference type="AlphaFoldDB" id="C7YNI1"/>
<dbReference type="InterPro" id="IPR006710">
    <property type="entry name" value="Glyco_hydro_43"/>
</dbReference>
<evidence type="ECO:0000256" key="4">
    <source>
        <dbReference type="RuleBase" id="RU361187"/>
    </source>
</evidence>
<keyword evidence="2 4" id="KW-0378">Hydrolase</keyword>
<dbReference type="Gene3D" id="2.115.10.20">
    <property type="entry name" value="Glycosyl hydrolase domain, family 43"/>
    <property type="match status" value="2"/>
</dbReference>
<evidence type="ECO:0000313" key="7">
    <source>
        <dbReference type="EMBL" id="EEU47628.1"/>
    </source>
</evidence>
<sequence length="522" mass="58387">MTKITIFLSLWLGLASLSFGLKNPIIRGWNPDPHVIRVDNTYYVAVSSFLTYPGIPIYKSQDLVNWELISHAIDDPQKVPITGTRTGNGTFILGHGIWAPSLSYINGRFYVTSMAMTGSDPDYRTWPRMFWVSSKDLKAWSEVVWGEPYGIDPHLFQDPISKKTYLTIMGLNNGFNRLWGISQCQVDLESGACGTGATHRASIARSKSPEGPWDSSPTNPLIFNGADSNLVVGNTGHATFADTPDGKWFATFLARRYVDKWSVLGRETFFAPVSWKDGWPTMNNGDYVLLSQSYDYGPNATYPPKPYEDRFEGPELRPSWYQLRSPYSKTYRLKSKGNGVILVPNVYTLSDRDTPSAILRKQQSVNMTFSATLLPTQKGLGPYQSVGISAYSSELAHQDLGVRGCAHSTGLCIFSMILTYSPQSEEFPLKLTQIPSDLQLHIRSEPRQYKLGYSISDQETKWVKAFSPSLLPVGFDGVMFGLFASGNSFPWPHDGPEVGFSKIREEYYDEGFGDYKDGKEGE</sequence>
<dbReference type="InterPro" id="IPR013320">
    <property type="entry name" value="ConA-like_dom_sf"/>
</dbReference>
<dbReference type="InterPro" id="IPR041542">
    <property type="entry name" value="GH43_C2"/>
</dbReference>
<keyword evidence="5" id="KW-0732">Signal</keyword>
<reference evidence="7 8" key="1">
    <citation type="journal article" date="2009" name="PLoS Genet.">
        <title>The genome of Nectria haematococca: contribution of supernumerary chromosomes to gene expansion.</title>
        <authorList>
            <person name="Coleman J.J."/>
            <person name="Rounsley S.D."/>
            <person name="Rodriguez-Carres M."/>
            <person name="Kuo A."/>
            <person name="Wasmann C.C."/>
            <person name="Grimwood J."/>
            <person name="Schmutz J."/>
            <person name="Taga M."/>
            <person name="White G.J."/>
            <person name="Zhou S."/>
            <person name="Schwartz D.C."/>
            <person name="Freitag M."/>
            <person name="Ma L.J."/>
            <person name="Danchin E.G."/>
            <person name="Henrissat B."/>
            <person name="Coutinho P.M."/>
            <person name="Nelson D.R."/>
            <person name="Straney D."/>
            <person name="Napoli C.A."/>
            <person name="Barker B.M."/>
            <person name="Gribskov M."/>
            <person name="Rep M."/>
            <person name="Kroken S."/>
            <person name="Molnar I."/>
            <person name="Rensing C."/>
            <person name="Kennell J.C."/>
            <person name="Zamora J."/>
            <person name="Farman M.L."/>
            <person name="Selker E.U."/>
            <person name="Salamov A."/>
            <person name="Shapiro H."/>
            <person name="Pangilinan J."/>
            <person name="Lindquist E."/>
            <person name="Lamers C."/>
            <person name="Grigoriev I.V."/>
            <person name="Geiser D.M."/>
            <person name="Covert S.F."/>
            <person name="Temporini E."/>
            <person name="Vanetten H.D."/>
        </authorList>
    </citation>
    <scope>NUCLEOTIDE SEQUENCE [LARGE SCALE GENOMIC DNA]</scope>
    <source>
        <strain evidence="8">ATCC MYA-4622 / CBS 123669 / FGSC 9596 / NRRL 45880 / 77-13-4</strain>
    </source>
</reference>
<dbReference type="VEuPathDB" id="FungiDB:NECHADRAFT_35875"/>
<dbReference type="Pfam" id="PF04616">
    <property type="entry name" value="Glyco_hydro_43"/>
    <property type="match status" value="2"/>
</dbReference>
<comment type="similarity">
    <text evidence="1 4">Belongs to the glycosyl hydrolase 43 family.</text>
</comment>
<feature type="domain" description="Beta-xylosidase C-terminal Concanavalin A-like" evidence="6">
    <location>
        <begin position="309"/>
        <end position="487"/>
    </location>
</feature>
<evidence type="ECO:0000313" key="8">
    <source>
        <dbReference type="Proteomes" id="UP000005206"/>
    </source>
</evidence>
<dbReference type="InterPro" id="IPR023296">
    <property type="entry name" value="Glyco_hydro_beta-prop_sf"/>
</dbReference>
<dbReference type="PANTHER" id="PTHR42812:SF16">
    <property type="entry name" value="HYDROLASE, PUTATIVE (AFU_ORTHOLOGUE AFUA_7G06110)-RELATED"/>
    <property type="match status" value="1"/>
</dbReference>
<accession>C7YNI1</accession>
<dbReference type="OMA" id="NWELVSH"/>
<protein>
    <recommendedName>
        <fullName evidence="6">Beta-xylosidase C-terminal Concanavalin A-like domain-containing protein</fullName>
    </recommendedName>
</protein>
<dbReference type="RefSeq" id="XP_003053341.1">
    <property type="nucleotide sequence ID" value="XM_003053295.1"/>
</dbReference>
<name>C7YNI1_FUSV7</name>
<evidence type="ECO:0000256" key="2">
    <source>
        <dbReference type="ARBA" id="ARBA00022801"/>
    </source>
</evidence>
<dbReference type="STRING" id="660122.C7YNI1"/>
<dbReference type="eggNOG" id="ENOG502QZZ0">
    <property type="taxonomic scope" value="Eukaryota"/>
</dbReference>
<dbReference type="EMBL" id="GG698897">
    <property type="protein sequence ID" value="EEU47628.1"/>
    <property type="molecule type" value="Genomic_DNA"/>
</dbReference>
<evidence type="ECO:0000256" key="1">
    <source>
        <dbReference type="ARBA" id="ARBA00009865"/>
    </source>
</evidence>
<evidence type="ECO:0000259" key="6">
    <source>
        <dbReference type="Pfam" id="PF17851"/>
    </source>
</evidence>
<gene>
    <name evidence="7" type="ORF">NECHADRAFT_35875</name>
</gene>
<dbReference type="InterPro" id="IPR051795">
    <property type="entry name" value="Glycosyl_Hydrlase_43"/>
</dbReference>
<dbReference type="PANTHER" id="PTHR42812">
    <property type="entry name" value="BETA-XYLOSIDASE"/>
    <property type="match status" value="1"/>
</dbReference>
<feature type="chain" id="PRO_5002988515" description="Beta-xylosidase C-terminal Concanavalin A-like domain-containing protein" evidence="5">
    <location>
        <begin position="21"/>
        <end position="522"/>
    </location>
</feature>
<dbReference type="GO" id="GO:0005975">
    <property type="term" value="P:carbohydrate metabolic process"/>
    <property type="evidence" value="ECO:0007669"/>
    <property type="project" value="InterPro"/>
</dbReference>
<organism evidence="7 8">
    <name type="scientific">Fusarium vanettenii (strain ATCC MYA-4622 / CBS 123669 / FGSC 9596 / NRRL 45880 / 77-13-4)</name>
    <name type="common">Fusarium solani subsp. pisi</name>
    <dbReference type="NCBI Taxonomy" id="660122"/>
    <lineage>
        <taxon>Eukaryota</taxon>
        <taxon>Fungi</taxon>
        <taxon>Dikarya</taxon>
        <taxon>Ascomycota</taxon>
        <taxon>Pezizomycotina</taxon>
        <taxon>Sordariomycetes</taxon>
        <taxon>Hypocreomycetidae</taxon>
        <taxon>Hypocreales</taxon>
        <taxon>Nectriaceae</taxon>
        <taxon>Fusarium</taxon>
        <taxon>Fusarium solani species complex</taxon>
        <taxon>Fusarium vanettenii</taxon>
    </lineage>
</organism>
<keyword evidence="8" id="KW-1185">Reference proteome</keyword>
<evidence type="ECO:0000256" key="5">
    <source>
        <dbReference type="SAM" id="SignalP"/>
    </source>
</evidence>
<dbReference type="OrthoDB" id="2139957at2759"/>
<proteinExistence type="inferred from homology"/>
<dbReference type="GO" id="GO:0004553">
    <property type="term" value="F:hydrolase activity, hydrolyzing O-glycosyl compounds"/>
    <property type="evidence" value="ECO:0007669"/>
    <property type="project" value="InterPro"/>
</dbReference>
<dbReference type="KEGG" id="nhe:NECHADRAFT_35875"/>
<dbReference type="SUPFAM" id="SSF75005">
    <property type="entry name" value="Arabinanase/levansucrase/invertase"/>
    <property type="match status" value="1"/>
</dbReference>
<feature type="signal peptide" evidence="5">
    <location>
        <begin position="1"/>
        <end position="20"/>
    </location>
</feature>
<dbReference type="GeneID" id="9671372"/>
<dbReference type="Proteomes" id="UP000005206">
    <property type="component" value="Chromosome 3"/>
</dbReference>
<evidence type="ECO:0000256" key="3">
    <source>
        <dbReference type="ARBA" id="ARBA00023295"/>
    </source>
</evidence>
<dbReference type="HOGENOM" id="CLU_016508_2_0_1"/>